<keyword evidence="1" id="KW-0472">Membrane</keyword>
<keyword evidence="1" id="KW-1133">Transmembrane helix</keyword>
<dbReference type="Proteomes" id="UP000784294">
    <property type="component" value="Unassembled WGS sequence"/>
</dbReference>
<dbReference type="OrthoDB" id="6282440at2759"/>
<feature type="transmembrane region" description="Helical" evidence="1">
    <location>
        <begin position="74"/>
        <end position="97"/>
    </location>
</feature>
<keyword evidence="3" id="KW-1185">Reference proteome</keyword>
<feature type="transmembrane region" description="Helical" evidence="1">
    <location>
        <begin position="109"/>
        <end position="128"/>
    </location>
</feature>
<accession>A0A3S5B8K6</accession>
<proteinExistence type="predicted"/>
<reference evidence="2" key="1">
    <citation type="submission" date="2018-11" db="EMBL/GenBank/DDBJ databases">
        <authorList>
            <consortium name="Pathogen Informatics"/>
        </authorList>
    </citation>
    <scope>NUCLEOTIDE SEQUENCE</scope>
</reference>
<sequence length="143" mass="16354">MDLAGEGGVYESEPIRRNDVVRYDESMDNDLTSSQAKWATQAKQRFIEEAFKTQQIKERTKVLKITNREPVDSLFPMLSFGITFGLLNLTKFLLVFLESNPTDNVHSKFSLLTLFIFIKAGVSIRNFGPALQRLLRPSIYGLY</sequence>
<keyword evidence="1" id="KW-0812">Transmembrane</keyword>
<protein>
    <submittedName>
        <fullName evidence="2">Uncharacterized protein</fullName>
    </submittedName>
</protein>
<evidence type="ECO:0000256" key="1">
    <source>
        <dbReference type="SAM" id="Phobius"/>
    </source>
</evidence>
<organism evidence="2 3">
    <name type="scientific">Protopolystoma xenopodis</name>
    <dbReference type="NCBI Taxonomy" id="117903"/>
    <lineage>
        <taxon>Eukaryota</taxon>
        <taxon>Metazoa</taxon>
        <taxon>Spiralia</taxon>
        <taxon>Lophotrochozoa</taxon>
        <taxon>Platyhelminthes</taxon>
        <taxon>Monogenea</taxon>
        <taxon>Polyopisthocotylea</taxon>
        <taxon>Polystomatidea</taxon>
        <taxon>Polystomatidae</taxon>
        <taxon>Protopolystoma</taxon>
    </lineage>
</organism>
<evidence type="ECO:0000313" key="3">
    <source>
        <dbReference type="Proteomes" id="UP000784294"/>
    </source>
</evidence>
<evidence type="ECO:0000313" key="2">
    <source>
        <dbReference type="EMBL" id="VEL43170.1"/>
    </source>
</evidence>
<name>A0A3S5B8K6_9PLAT</name>
<dbReference type="EMBL" id="CAAALY010279291">
    <property type="protein sequence ID" value="VEL43170.1"/>
    <property type="molecule type" value="Genomic_DNA"/>
</dbReference>
<gene>
    <name evidence="2" type="ORF">PXEA_LOCUS36610</name>
</gene>
<dbReference type="AlphaFoldDB" id="A0A3S5B8K6"/>
<comment type="caution">
    <text evidence="2">The sequence shown here is derived from an EMBL/GenBank/DDBJ whole genome shotgun (WGS) entry which is preliminary data.</text>
</comment>